<dbReference type="SUPFAM" id="SSF81343">
    <property type="entry name" value="Fumarate reductase respiratory complex transmembrane subunits"/>
    <property type="match status" value="1"/>
</dbReference>
<evidence type="ECO:0000256" key="3">
    <source>
        <dbReference type="ARBA" id="ARBA00022692"/>
    </source>
</evidence>
<evidence type="ECO:0000256" key="1">
    <source>
        <dbReference type="ARBA" id="ARBA00004370"/>
    </source>
</evidence>
<keyword evidence="5 8" id="KW-1133">Transmembrane helix</keyword>
<dbReference type="CDD" id="cd03498">
    <property type="entry name" value="SQR_TypeB_2_TM"/>
    <property type="match status" value="1"/>
</dbReference>
<feature type="transmembrane region" description="Helical" evidence="8">
    <location>
        <begin position="181"/>
        <end position="205"/>
    </location>
</feature>
<dbReference type="Proteomes" id="UP000251891">
    <property type="component" value="Unassembled WGS sequence"/>
</dbReference>
<evidence type="ECO:0000256" key="5">
    <source>
        <dbReference type="ARBA" id="ARBA00022989"/>
    </source>
</evidence>
<feature type="transmembrane region" description="Helical" evidence="8">
    <location>
        <begin position="143"/>
        <end position="160"/>
    </location>
</feature>
<evidence type="ECO:0000256" key="8">
    <source>
        <dbReference type="SAM" id="Phobius"/>
    </source>
</evidence>
<evidence type="ECO:0000256" key="2">
    <source>
        <dbReference type="ARBA" id="ARBA00022617"/>
    </source>
</evidence>
<dbReference type="Gene3D" id="1.20.1300.10">
    <property type="entry name" value="Fumarate reductase/succinate dehydrogenase, transmembrane subunit"/>
    <property type="match status" value="1"/>
</dbReference>
<dbReference type="InterPro" id="IPR034804">
    <property type="entry name" value="SQR/QFR_C/D"/>
</dbReference>
<dbReference type="GO" id="GO:0046872">
    <property type="term" value="F:metal ion binding"/>
    <property type="evidence" value="ECO:0007669"/>
    <property type="project" value="UniProtKB-KW"/>
</dbReference>
<feature type="transmembrane region" description="Helical" evidence="8">
    <location>
        <begin position="93"/>
        <end position="114"/>
    </location>
</feature>
<evidence type="ECO:0000256" key="6">
    <source>
        <dbReference type="ARBA" id="ARBA00023004"/>
    </source>
</evidence>
<name>A0A365H5Y6_9ACTN</name>
<dbReference type="OrthoDB" id="9788081at2"/>
<accession>A0A365H5Y6</accession>
<proteinExistence type="predicted"/>
<keyword evidence="2" id="KW-0349">Heme</keyword>
<keyword evidence="6" id="KW-0408">Iron</keyword>
<dbReference type="GO" id="GO:0016020">
    <property type="term" value="C:membrane"/>
    <property type="evidence" value="ECO:0007669"/>
    <property type="project" value="UniProtKB-SubCell"/>
</dbReference>
<protein>
    <submittedName>
        <fullName evidence="9">Succinate dehydrogenase</fullName>
    </submittedName>
</protein>
<feature type="transmembrane region" description="Helical" evidence="8">
    <location>
        <begin position="49"/>
        <end position="73"/>
    </location>
</feature>
<gene>
    <name evidence="9" type="ORF">DPM19_15920</name>
</gene>
<evidence type="ECO:0000313" key="9">
    <source>
        <dbReference type="EMBL" id="RAY14524.1"/>
    </source>
</evidence>
<keyword evidence="10" id="KW-1185">Reference proteome</keyword>
<dbReference type="InterPro" id="IPR000701">
    <property type="entry name" value="SuccDH_FuR_B_TM-su"/>
</dbReference>
<organism evidence="9 10">
    <name type="scientific">Actinomadura craniellae</name>
    <dbReference type="NCBI Taxonomy" id="2231787"/>
    <lineage>
        <taxon>Bacteria</taxon>
        <taxon>Bacillati</taxon>
        <taxon>Actinomycetota</taxon>
        <taxon>Actinomycetes</taxon>
        <taxon>Streptosporangiales</taxon>
        <taxon>Thermomonosporaceae</taxon>
        <taxon>Actinomadura</taxon>
    </lineage>
</organism>
<keyword evidence="7 8" id="KW-0472">Membrane</keyword>
<evidence type="ECO:0000313" key="10">
    <source>
        <dbReference type="Proteomes" id="UP000251891"/>
    </source>
</evidence>
<reference evidence="9 10" key="1">
    <citation type="submission" date="2018-06" db="EMBL/GenBank/DDBJ databases">
        <title>Actinomadura craniellae sp. nov. isolated from marine sponge Craniella sp.</title>
        <authorList>
            <person name="Li L."/>
            <person name="Xu Q.H."/>
            <person name="Lin H.W."/>
            <person name="Lu Y.H."/>
        </authorList>
    </citation>
    <scope>NUCLEOTIDE SEQUENCE [LARGE SCALE GENOMIC DNA]</scope>
    <source>
        <strain evidence="9 10">LHW63021</strain>
    </source>
</reference>
<dbReference type="Pfam" id="PF01127">
    <property type="entry name" value="Sdh_cyt"/>
    <property type="match status" value="1"/>
</dbReference>
<comment type="subcellular location">
    <subcellularLocation>
        <location evidence="1">Membrane</location>
    </subcellularLocation>
</comment>
<evidence type="ECO:0000256" key="7">
    <source>
        <dbReference type="ARBA" id="ARBA00023136"/>
    </source>
</evidence>
<evidence type="ECO:0000256" key="4">
    <source>
        <dbReference type="ARBA" id="ARBA00022723"/>
    </source>
</evidence>
<keyword evidence="3 8" id="KW-0812">Transmembrane</keyword>
<sequence length="207" mass="22565">MAVTGGLLLLFVTAHMVGNLKFFFGAEEFDGYAAWLRTIGAPALHHEWFLWIQRTGLLLCVLLHIGTATSLAVRARRARPVRYRHRPAVQGSYAARTMRWGGVIVALFVVYHLLDLTVGVLNPHGEHGEVHANVVADFAPERWYVTLFYALAVIVLGFHVQHGLRSAFQSLGRGDARTLDLVATGYAVALVVGFLAVPVAVLVGVGS</sequence>
<dbReference type="EMBL" id="QLYX01000006">
    <property type="protein sequence ID" value="RAY14524.1"/>
    <property type="molecule type" value="Genomic_DNA"/>
</dbReference>
<keyword evidence="4" id="KW-0479">Metal-binding</keyword>
<dbReference type="AlphaFoldDB" id="A0A365H5Y6"/>
<comment type="caution">
    <text evidence="9">The sequence shown here is derived from an EMBL/GenBank/DDBJ whole genome shotgun (WGS) entry which is preliminary data.</text>
</comment>
<dbReference type="NCBIfam" id="TIGR02046">
    <property type="entry name" value="sdhC_b558_fam"/>
    <property type="match status" value="1"/>
</dbReference>
<dbReference type="InterPro" id="IPR011138">
    <property type="entry name" value="Cytochrome_b-558"/>
</dbReference>